<dbReference type="PANTHER" id="PTHR31642">
    <property type="entry name" value="TRICHOTHECENE 3-O-ACETYLTRANSFERASE"/>
    <property type="match status" value="1"/>
</dbReference>
<evidence type="ECO:0000313" key="3">
    <source>
        <dbReference type="Proteomes" id="UP000596661"/>
    </source>
</evidence>
<dbReference type="InterPro" id="IPR050317">
    <property type="entry name" value="Plant_Fungal_Acyltransferase"/>
</dbReference>
<protein>
    <recommendedName>
        <fullName evidence="4">Taxadien-5-alpha-ol O-acetyltransferase</fullName>
    </recommendedName>
</protein>
<dbReference type="Pfam" id="PF02458">
    <property type="entry name" value="Transferase"/>
    <property type="match status" value="1"/>
</dbReference>
<dbReference type="Gramene" id="evm.model.05.1769">
    <property type="protein sequence ID" value="cds.evm.model.05.1769"/>
    <property type="gene ID" value="evm.TU.05.1769"/>
</dbReference>
<dbReference type="PANTHER" id="PTHR31642:SF299">
    <property type="entry name" value="OS02G0653400 PROTEIN"/>
    <property type="match status" value="1"/>
</dbReference>
<dbReference type="EnsemblPlants" id="evm.model.05.1769">
    <property type="protein sequence ID" value="cds.evm.model.05.1769"/>
    <property type="gene ID" value="evm.TU.05.1769"/>
</dbReference>
<proteinExistence type="inferred from homology"/>
<evidence type="ECO:0008006" key="4">
    <source>
        <dbReference type="Google" id="ProtNLM"/>
    </source>
</evidence>
<name>A0A803PMQ9_CANSA</name>
<sequence length="402" mass="45074">MYKRSQSATDQNIMGSGSGSVVIVRSEMEAVQTVPPLEITAPRKVRQIVMSSAAGAMGEYVRGWGGCVHTVLYYNKKPLAEEEEDSGSLHAGWIKESLAIALSQQPLFSGRLQKLDDVNYGIVANDAGVRLIEARLPVTMSEFLLDLDRACGSTRREAEAQLVFWRDVDQTDPQFCPLFYVQVTKFACGGYSFGISCSLFLVDILFKENFLRKWADIHKNMVTKERPLFYLPNIKYTPASNITDVISSSASQDNSADDQTIIFNVKYSNEDNPPITDNTIALLCVEKAETKLGTKMALEYFSFSYVKESNNDNNMVMKLEKCSSKYDLATNKKNLSFKDQVASWDDFGTNELEFRKGNLPLRVSNWIGSVSKGFIMAIPYYFDNHENVSGLKVIVKMDSINK</sequence>
<organism evidence="2 3">
    <name type="scientific">Cannabis sativa</name>
    <name type="common">Hemp</name>
    <name type="synonym">Marijuana</name>
    <dbReference type="NCBI Taxonomy" id="3483"/>
    <lineage>
        <taxon>Eukaryota</taxon>
        <taxon>Viridiplantae</taxon>
        <taxon>Streptophyta</taxon>
        <taxon>Embryophyta</taxon>
        <taxon>Tracheophyta</taxon>
        <taxon>Spermatophyta</taxon>
        <taxon>Magnoliopsida</taxon>
        <taxon>eudicotyledons</taxon>
        <taxon>Gunneridae</taxon>
        <taxon>Pentapetalae</taxon>
        <taxon>rosids</taxon>
        <taxon>fabids</taxon>
        <taxon>Rosales</taxon>
        <taxon>Cannabaceae</taxon>
        <taxon>Cannabis</taxon>
    </lineage>
</organism>
<keyword evidence="3" id="KW-1185">Reference proteome</keyword>
<evidence type="ECO:0000256" key="1">
    <source>
        <dbReference type="ARBA" id="ARBA00009861"/>
    </source>
</evidence>
<dbReference type="OMA" id="RESKPVH"/>
<dbReference type="Gene3D" id="3.30.559.10">
    <property type="entry name" value="Chloramphenicol acetyltransferase-like domain"/>
    <property type="match status" value="1"/>
</dbReference>
<reference evidence="2" key="2">
    <citation type="submission" date="2021-03" db="UniProtKB">
        <authorList>
            <consortium name="EnsemblPlants"/>
        </authorList>
    </citation>
    <scope>IDENTIFICATION</scope>
</reference>
<dbReference type="InterPro" id="IPR023213">
    <property type="entry name" value="CAT-like_dom_sf"/>
</dbReference>
<dbReference type="GO" id="GO:0016747">
    <property type="term" value="F:acyltransferase activity, transferring groups other than amino-acyl groups"/>
    <property type="evidence" value="ECO:0007669"/>
    <property type="project" value="TreeGrafter"/>
</dbReference>
<evidence type="ECO:0000313" key="2">
    <source>
        <dbReference type="EnsemblPlants" id="cds.evm.model.05.1769"/>
    </source>
</evidence>
<reference evidence="2" key="1">
    <citation type="submission" date="2018-11" db="EMBL/GenBank/DDBJ databases">
        <authorList>
            <person name="Grassa J C."/>
        </authorList>
    </citation>
    <scope>NUCLEOTIDE SEQUENCE [LARGE SCALE GENOMIC DNA]</scope>
</reference>
<dbReference type="Proteomes" id="UP000596661">
    <property type="component" value="Chromosome 5"/>
</dbReference>
<dbReference type="EMBL" id="UZAU01000545">
    <property type="status" value="NOT_ANNOTATED_CDS"/>
    <property type="molecule type" value="Genomic_DNA"/>
</dbReference>
<dbReference type="AlphaFoldDB" id="A0A803PMQ9"/>
<accession>A0A803PMQ9</accession>
<dbReference type="OrthoDB" id="756073at2759"/>
<comment type="similarity">
    <text evidence="1">Belongs to the plant acyltransferase family.</text>
</comment>